<evidence type="ECO:0000313" key="2">
    <source>
        <dbReference type="EMBL" id="KIH88776.1"/>
    </source>
</evidence>
<dbReference type="GeneID" id="63680822"/>
<dbReference type="AlphaFoldDB" id="A0A0C2IHX7"/>
<proteinExistence type="predicted"/>
<dbReference type="Proteomes" id="UP000031575">
    <property type="component" value="Unassembled WGS sequence"/>
</dbReference>
<dbReference type="HOGENOM" id="CLU_1157025_0_0_1"/>
<evidence type="ECO:0000313" key="3">
    <source>
        <dbReference type="Proteomes" id="UP000031575"/>
    </source>
</evidence>
<name>A0A0C2IHX7_9PEZI</name>
<dbReference type="EMBL" id="AWTV01000009">
    <property type="protein sequence ID" value="KIH88776.1"/>
    <property type="molecule type" value="Genomic_DNA"/>
</dbReference>
<reference evidence="2 3" key="1">
    <citation type="journal article" date="2014" name="BMC Genomics">
        <title>Comparative genomics of the major fungal agents of human and animal Sporotrichosis: Sporothrix schenckii and Sporothrix brasiliensis.</title>
        <authorList>
            <person name="Teixeira M.M."/>
            <person name="de Almeida L.G."/>
            <person name="Kubitschek-Barreira P."/>
            <person name="Alves F.L."/>
            <person name="Kioshima E.S."/>
            <person name="Abadio A.K."/>
            <person name="Fernandes L."/>
            <person name="Derengowski L.S."/>
            <person name="Ferreira K.S."/>
            <person name="Souza R.C."/>
            <person name="Ruiz J.C."/>
            <person name="de Andrade N.C."/>
            <person name="Paes H.C."/>
            <person name="Nicola A.M."/>
            <person name="Albuquerque P."/>
            <person name="Gerber A.L."/>
            <person name="Martins V.P."/>
            <person name="Peconick L.D."/>
            <person name="Neto A.V."/>
            <person name="Chaucanez C.B."/>
            <person name="Silva P.A."/>
            <person name="Cunha O.L."/>
            <person name="de Oliveira F.F."/>
            <person name="dos Santos T.C."/>
            <person name="Barros A.L."/>
            <person name="Soares M.A."/>
            <person name="de Oliveira L.M."/>
            <person name="Marini M.M."/>
            <person name="Villalobos-Duno H."/>
            <person name="Cunha M.M."/>
            <person name="de Hoog S."/>
            <person name="da Silveira J.F."/>
            <person name="Henrissat B."/>
            <person name="Nino-Vega G.A."/>
            <person name="Cisalpino P.S."/>
            <person name="Mora-Montes H.M."/>
            <person name="Almeida S.R."/>
            <person name="Stajich J.E."/>
            <person name="Lopes-Bezerra L.M."/>
            <person name="Vasconcelos A.T."/>
            <person name="Felipe M.S."/>
        </authorList>
    </citation>
    <scope>NUCLEOTIDE SEQUENCE [LARGE SCALE GENOMIC DNA]</scope>
    <source>
        <strain evidence="2 3">5110</strain>
    </source>
</reference>
<gene>
    <name evidence="2" type="ORF">SPBR_07647</name>
</gene>
<accession>A0A0C2IHX7</accession>
<sequence length="240" mass="26902">MAGPRPISLGDDNANDHDNYDSQDNSASNRPRPGADRPLAKTIRQSASMQTEAAQVDEHEAWANWVYPPEFYDRLSKIHLTHGALAELDRRSRLTRHSPKHHRPHIATSLFLHTMPNKKDLAQFARHGGPDLMDVCNTTDIQTKKSTPYDADFEQHLNDHDVLATYDSQKPANWAEIQAVLSQRRPSLSSSQFSEGAFDAFQDNNDRAKNENAVMVDVIPVILGKSAPYTGGQAWHHYAA</sequence>
<organism evidence="2 3">
    <name type="scientific">Sporothrix brasiliensis 5110</name>
    <dbReference type="NCBI Taxonomy" id="1398154"/>
    <lineage>
        <taxon>Eukaryota</taxon>
        <taxon>Fungi</taxon>
        <taxon>Dikarya</taxon>
        <taxon>Ascomycota</taxon>
        <taxon>Pezizomycotina</taxon>
        <taxon>Sordariomycetes</taxon>
        <taxon>Sordariomycetidae</taxon>
        <taxon>Ophiostomatales</taxon>
        <taxon>Ophiostomataceae</taxon>
        <taxon>Sporothrix</taxon>
    </lineage>
</organism>
<protein>
    <submittedName>
        <fullName evidence="2">Uncharacterized protein</fullName>
    </submittedName>
</protein>
<dbReference type="OrthoDB" id="5336565at2759"/>
<feature type="region of interest" description="Disordered" evidence="1">
    <location>
        <begin position="1"/>
        <end position="39"/>
    </location>
</feature>
<comment type="caution">
    <text evidence="2">The sequence shown here is derived from an EMBL/GenBank/DDBJ whole genome shotgun (WGS) entry which is preliminary data.</text>
</comment>
<dbReference type="RefSeq" id="XP_040616786.1">
    <property type="nucleotide sequence ID" value="XM_040765901.1"/>
</dbReference>
<dbReference type="VEuPathDB" id="FungiDB:SPBR_07647"/>
<keyword evidence="3" id="KW-1185">Reference proteome</keyword>
<evidence type="ECO:0000256" key="1">
    <source>
        <dbReference type="SAM" id="MobiDB-lite"/>
    </source>
</evidence>